<keyword evidence="5 6" id="KW-0378">Hydrolase</keyword>
<dbReference type="InterPro" id="IPR000994">
    <property type="entry name" value="Pept_M24"/>
</dbReference>
<proteinExistence type="inferred from homology"/>
<comment type="catalytic activity">
    <reaction evidence="6 7">
        <text>Release of N-terminal amino acids, preferentially methionine, from peptides and arylamides.</text>
        <dbReference type="EC" id="3.4.11.18"/>
    </reaction>
</comment>
<feature type="binding site" evidence="6">
    <location>
        <position position="174"/>
    </location>
    <ligand>
        <name>a divalent metal cation</name>
        <dbReference type="ChEBI" id="CHEBI:60240"/>
        <label>2</label>
        <note>catalytic</note>
    </ligand>
</feature>
<evidence type="ECO:0000256" key="3">
    <source>
        <dbReference type="ARBA" id="ARBA00022670"/>
    </source>
</evidence>
<evidence type="ECO:0000259" key="8">
    <source>
        <dbReference type="Pfam" id="PF00557"/>
    </source>
</evidence>
<feature type="binding site" evidence="6">
    <location>
        <position position="181"/>
    </location>
    <ligand>
        <name>substrate</name>
    </ligand>
</feature>
<feature type="binding site" evidence="6">
    <location>
        <position position="238"/>
    </location>
    <ligand>
        <name>a divalent metal cation</name>
        <dbReference type="ChEBI" id="CHEBI:60240"/>
        <label>2</label>
        <note>catalytic</note>
    </ligand>
</feature>
<accession>A0ABT2GU70</accession>
<feature type="domain" description="Peptidase M24" evidence="8">
    <location>
        <begin position="12"/>
        <end position="245"/>
    </location>
</feature>
<keyword evidence="10" id="KW-1185">Reference proteome</keyword>
<dbReference type="GO" id="GO:0004239">
    <property type="term" value="F:initiator methionyl aminopeptidase activity"/>
    <property type="evidence" value="ECO:0007669"/>
    <property type="project" value="UniProtKB-EC"/>
</dbReference>
<dbReference type="HAMAP" id="MF_01974">
    <property type="entry name" value="MetAP_1"/>
    <property type="match status" value="1"/>
</dbReference>
<evidence type="ECO:0000313" key="10">
    <source>
        <dbReference type="Proteomes" id="UP001165584"/>
    </source>
</evidence>
<dbReference type="EC" id="3.4.11.18" evidence="6 7"/>
<feature type="binding site" evidence="6">
    <location>
        <position position="238"/>
    </location>
    <ligand>
        <name>a divalent metal cation</name>
        <dbReference type="ChEBI" id="CHEBI:60240"/>
        <label>1</label>
    </ligand>
</feature>
<feature type="binding site" evidence="6">
    <location>
        <position position="207"/>
    </location>
    <ligand>
        <name>a divalent metal cation</name>
        <dbReference type="ChEBI" id="CHEBI:60240"/>
        <label>2</label>
        <note>catalytic</note>
    </ligand>
</feature>
<dbReference type="Proteomes" id="UP001165584">
    <property type="component" value="Unassembled WGS sequence"/>
</dbReference>
<comment type="function">
    <text evidence="1 6">Removes the N-terminal methionine from nascent proteins. The N-terminal methionine is often cleaved when the second residue in the primary sequence is small and uncharged (Met-Ala-, Cys, Gly, Pro, Ser, Thr, or Val). Requires deformylation of the N(alpha)-formylated initiator methionine before it can be hydrolyzed.</text>
</comment>
<evidence type="ECO:0000256" key="6">
    <source>
        <dbReference type="HAMAP-Rule" id="MF_01974"/>
    </source>
</evidence>
<comment type="subunit">
    <text evidence="6">Monomer.</text>
</comment>
<comment type="caution">
    <text evidence="9">The sequence shown here is derived from an EMBL/GenBank/DDBJ whole genome shotgun (WGS) entry which is preliminary data.</text>
</comment>
<feature type="binding site" evidence="6">
    <location>
        <position position="111"/>
    </location>
    <ligand>
        <name>a divalent metal cation</name>
        <dbReference type="ChEBI" id="CHEBI:60240"/>
        <label>2</label>
        <note>catalytic</note>
    </ligand>
</feature>
<dbReference type="Gene3D" id="3.90.230.10">
    <property type="entry name" value="Creatinase/methionine aminopeptidase superfamily"/>
    <property type="match status" value="1"/>
</dbReference>
<keyword evidence="3 6" id="KW-0645">Protease</keyword>
<dbReference type="PANTHER" id="PTHR43330">
    <property type="entry name" value="METHIONINE AMINOPEPTIDASE"/>
    <property type="match status" value="1"/>
</dbReference>
<comment type="similarity">
    <text evidence="6">Belongs to the peptidase M24A family. Methionine aminopeptidase type 1 subfamily.</text>
</comment>
<dbReference type="InterPro" id="IPR036005">
    <property type="entry name" value="Creatinase/aminopeptidase-like"/>
</dbReference>
<name>A0ABT2GU70_9MICO</name>
<dbReference type="EMBL" id="JANLCM010000002">
    <property type="protein sequence ID" value="MCS5719757.1"/>
    <property type="molecule type" value="Genomic_DNA"/>
</dbReference>
<organism evidence="9 10">
    <name type="scientific">Herbiconiux aconitum</name>
    <dbReference type="NCBI Taxonomy" id="2970913"/>
    <lineage>
        <taxon>Bacteria</taxon>
        <taxon>Bacillati</taxon>
        <taxon>Actinomycetota</taxon>
        <taxon>Actinomycetes</taxon>
        <taxon>Micrococcales</taxon>
        <taxon>Microbacteriaceae</taxon>
        <taxon>Herbiconiux</taxon>
    </lineage>
</organism>
<feature type="binding site" evidence="6">
    <location>
        <position position="83"/>
    </location>
    <ligand>
        <name>substrate</name>
    </ligand>
</feature>
<dbReference type="SUPFAM" id="SSF55920">
    <property type="entry name" value="Creatinase/aminopeptidase"/>
    <property type="match status" value="1"/>
</dbReference>
<dbReference type="InterPro" id="IPR001714">
    <property type="entry name" value="Pept_M24_MAP"/>
</dbReference>
<reference evidence="9" key="1">
    <citation type="submission" date="2022-08" db="EMBL/GenBank/DDBJ databases">
        <authorList>
            <person name="Deng Y."/>
            <person name="Han X.-F."/>
            <person name="Zhang Y.-Q."/>
        </authorList>
    </citation>
    <scope>NUCLEOTIDE SEQUENCE</scope>
    <source>
        <strain evidence="9">CPCC 205763</strain>
    </source>
</reference>
<dbReference type="PANTHER" id="PTHR43330:SF27">
    <property type="entry name" value="METHIONINE AMINOPEPTIDASE"/>
    <property type="match status" value="1"/>
</dbReference>
<dbReference type="NCBIfam" id="TIGR00500">
    <property type="entry name" value="met_pdase_I"/>
    <property type="match status" value="1"/>
</dbReference>
<feature type="binding site" evidence="6">
    <location>
        <position position="111"/>
    </location>
    <ligand>
        <name>a divalent metal cation</name>
        <dbReference type="ChEBI" id="CHEBI:60240"/>
        <label>1</label>
    </ligand>
</feature>
<evidence type="ECO:0000256" key="7">
    <source>
        <dbReference type="RuleBase" id="RU003653"/>
    </source>
</evidence>
<protein>
    <recommendedName>
        <fullName evidence="6 7">Methionine aminopeptidase</fullName>
        <shortName evidence="6">MAP</shortName>
        <shortName evidence="6">MetAP</shortName>
        <ecNumber evidence="6 7">3.4.11.18</ecNumber>
    </recommendedName>
    <alternativeName>
        <fullName evidence="6">Peptidase M</fullName>
    </alternativeName>
</protein>
<comment type="cofactor">
    <cofactor evidence="6">
        <name>Co(2+)</name>
        <dbReference type="ChEBI" id="CHEBI:48828"/>
    </cofactor>
    <cofactor evidence="6">
        <name>Zn(2+)</name>
        <dbReference type="ChEBI" id="CHEBI:29105"/>
    </cofactor>
    <cofactor evidence="6">
        <name>Mn(2+)</name>
        <dbReference type="ChEBI" id="CHEBI:29035"/>
    </cofactor>
    <cofactor evidence="6">
        <name>Fe(2+)</name>
        <dbReference type="ChEBI" id="CHEBI:29033"/>
    </cofactor>
    <text evidence="6">Binds 2 divalent metal cations per subunit. Has a high-affinity and a low affinity metal-binding site. The true nature of the physiological cofactor is under debate. The enzyme is active with cobalt, zinc, manganese or divalent iron ions. Most likely, methionine aminopeptidases function as mononuclear Fe(2+)-metalloproteases under physiological conditions, and the catalytically relevant metal-binding site has been assigned to the histidine-containing high-affinity site.</text>
</comment>
<evidence type="ECO:0000256" key="1">
    <source>
        <dbReference type="ARBA" id="ARBA00002521"/>
    </source>
</evidence>
<evidence type="ECO:0000256" key="2">
    <source>
        <dbReference type="ARBA" id="ARBA00022438"/>
    </source>
</evidence>
<dbReference type="PRINTS" id="PR00599">
    <property type="entry name" value="MAPEPTIDASE"/>
</dbReference>
<evidence type="ECO:0000256" key="5">
    <source>
        <dbReference type="ARBA" id="ARBA00022801"/>
    </source>
</evidence>
<evidence type="ECO:0000256" key="4">
    <source>
        <dbReference type="ARBA" id="ARBA00022723"/>
    </source>
</evidence>
<dbReference type="RefSeq" id="WP_259509253.1">
    <property type="nucleotide sequence ID" value="NZ_JANLCM010000002.1"/>
</dbReference>
<keyword evidence="4 6" id="KW-0479">Metal-binding</keyword>
<dbReference type="Pfam" id="PF00557">
    <property type="entry name" value="Peptidase_M24"/>
    <property type="match status" value="1"/>
</dbReference>
<sequence>MIELHTPAEIDRMRPAGAFVRDTLATLSAQAAVGMNLLDIEHAARAAVARRGATSCYWDYAPSFGNGPFQNVICLSVNDAAQHGLPHDYRLRDGDVLSLDLAVSVDGWVADAAVTVIVGRSDPADSRLIRSTQEALAAGIAAAQPGNRIGDVSAAIGAVAAEYGYPVNLEFGGHGVGRTMHGDLFIGNDGRAGRGYPIRPGMVFALEPWWAKTTSRIRMDPDGWTVRSADGSRAAHSEHTLAVTAEGPLVLTA</sequence>
<feature type="binding site" evidence="6">
    <location>
        <position position="100"/>
    </location>
    <ligand>
        <name>a divalent metal cation</name>
        <dbReference type="ChEBI" id="CHEBI:60240"/>
        <label>1</label>
    </ligand>
</feature>
<gene>
    <name evidence="6 9" type="primary">map</name>
    <name evidence="9" type="ORF">N1027_16610</name>
</gene>
<keyword evidence="2 6" id="KW-0031">Aminopeptidase</keyword>
<dbReference type="InterPro" id="IPR002467">
    <property type="entry name" value="Pept_M24A_MAP1"/>
</dbReference>
<evidence type="ECO:0000313" key="9">
    <source>
        <dbReference type="EMBL" id="MCS5719757.1"/>
    </source>
</evidence>